<name>A0AAW2HMV4_9NEOP</name>
<evidence type="ECO:0000256" key="4">
    <source>
        <dbReference type="ARBA" id="ARBA00023054"/>
    </source>
</evidence>
<keyword evidence="6" id="KW-0539">Nucleus</keyword>
<dbReference type="GO" id="GO:0120231">
    <property type="term" value="C:DNA recombinase auxiliary factor complex"/>
    <property type="evidence" value="ECO:0007669"/>
    <property type="project" value="TreeGrafter"/>
</dbReference>
<comment type="subcellular location">
    <subcellularLocation>
        <location evidence="1">Nucleus</location>
    </subcellularLocation>
</comment>
<dbReference type="InterPro" id="IPR040661">
    <property type="entry name" value="LZ3wCH"/>
</dbReference>
<comment type="caution">
    <text evidence="11">The sequence shown here is derived from an EMBL/GenBank/DDBJ whole genome shotgun (WGS) entry which is preliminary data.</text>
</comment>
<evidence type="ECO:0000256" key="1">
    <source>
        <dbReference type="ARBA" id="ARBA00004123"/>
    </source>
</evidence>
<evidence type="ECO:0000256" key="2">
    <source>
        <dbReference type="ARBA" id="ARBA00007922"/>
    </source>
</evidence>
<reference evidence="11" key="1">
    <citation type="journal article" date="2024" name="Gigascience">
        <title>Chromosome-level genome of the poultry shaft louse Menopon gallinae provides insight into the host-switching and adaptive evolution of parasitic lice.</title>
        <authorList>
            <person name="Xu Y."/>
            <person name="Ma L."/>
            <person name="Liu S."/>
            <person name="Liang Y."/>
            <person name="Liu Q."/>
            <person name="He Z."/>
            <person name="Tian L."/>
            <person name="Duan Y."/>
            <person name="Cai W."/>
            <person name="Li H."/>
            <person name="Song F."/>
        </authorList>
    </citation>
    <scope>NUCLEOTIDE SEQUENCE</scope>
    <source>
        <strain evidence="11">Cailab_2023a</strain>
    </source>
</reference>
<dbReference type="GO" id="GO:0003690">
    <property type="term" value="F:double-stranded DNA binding"/>
    <property type="evidence" value="ECO:0007669"/>
    <property type="project" value="TreeGrafter"/>
</dbReference>
<dbReference type="GO" id="GO:0010774">
    <property type="term" value="P:meiotic strand invasion involved in reciprocal meiotic recombination"/>
    <property type="evidence" value="ECO:0007669"/>
    <property type="project" value="TreeGrafter"/>
</dbReference>
<dbReference type="AlphaFoldDB" id="A0AAW2HMV4"/>
<feature type="coiled-coil region" evidence="8">
    <location>
        <begin position="53"/>
        <end position="117"/>
    </location>
</feature>
<dbReference type="PANTHER" id="PTHR15938">
    <property type="entry name" value="TBP-1 INTERACTING PROTEIN"/>
    <property type="match status" value="1"/>
</dbReference>
<dbReference type="GO" id="GO:0000794">
    <property type="term" value="C:condensed nuclear chromosome"/>
    <property type="evidence" value="ECO:0007669"/>
    <property type="project" value="TreeGrafter"/>
</dbReference>
<proteinExistence type="inferred from homology"/>
<comment type="similarity">
    <text evidence="2">Belongs to the HOP2 family.</text>
</comment>
<protein>
    <recommendedName>
        <fullName evidence="3">Homologous-pairing protein 2 homolog</fullName>
    </recommendedName>
</protein>
<feature type="domain" description="Homologous-pairing protein 2 winged helix" evidence="9">
    <location>
        <begin position="1"/>
        <end position="38"/>
    </location>
</feature>
<dbReference type="GO" id="GO:0000709">
    <property type="term" value="P:meiotic joint molecule formation"/>
    <property type="evidence" value="ECO:0007669"/>
    <property type="project" value="TreeGrafter"/>
</dbReference>
<evidence type="ECO:0000256" key="8">
    <source>
        <dbReference type="SAM" id="Coils"/>
    </source>
</evidence>
<keyword evidence="7" id="KW-0469">Meiosis</keyword>
<evidence type="ECO:0000259" key="10">
    <source>
        <dbReference type="Pfam" id="PF18517"/>
    </source>
</evidence>
<accession>A0AAW2HMV4</accession>
<evidence type="ECO:0000256" key="7">
    <source>
        <dbReference type="ARBA" id="ARBA00023254"/>
    </source>
</evidence>
<dbReference type="PANTHER" id="PTHR15938:SF0">
    <property type="entry name" value="HOMOLOGOUS-PAIRING PROTEIN 2 HOMOLOG"/>
    <property type="match status" value="1"/>
</dbReference>
<feature type="domain" description="Leucine zipper with capping helix" evidence="10">
    <location>
        <begin position="123"/>
        <end position="178"/>
    </location>
</feature>
<evidence type="ECO:0000256" key="6">
    <source>
        <dbReference type="ARBA" id="ARBA00023242"/>
    </source>
</evidence>
<keyword evidence="4 8" id="KW-0175">Coiled coil</keyword>
<dbReference type="InterPro" id="IPR010776">
    <property type="entry name" value="Hop2_WH_dom"/>
</dbReference>
<dbReference type="Pfam" id="PF18517">
    <property type="entry name" value="LZ3wCH"/>
    <property type="match status" value="1"/>
</dbReference>
<keyword evidence="5" id="KW-0233">DNA recombination</keyword>
<dbReference type="EMBL" id="JARGDH010000004">
    <property type="protein sequence ID" value="KAL0271193.1"/>
    <property type="molecule type" value="Genomic_DNA"/>
</dbReference>
<evidence type="ECO:0000313" key="11">
    <source>
        <dbReference type="EMBL" id="KAL0271193.1"/>
    </source>
</evidence>
<dbReference type="Pfam" id="PF07106">
    <property type="entry name" value="WHD_TBPIP"/>
    <property type="match status" value="1"/>
</dbReference>
<dbReference type="InterPro" id="IPR036388">
    <property type="entry name" value="WH-like_DNA-bd_sf"/>
</dbReference>
<dbReference type="GO" id="GO:0007129">
    <property type="term" value="P:homologous chromosome pairing at meiosis"/>
    <property type="evidence" value="ECO:0007669"/>
    <property type="project" value="TreeGrafter"/>
</dbReference>
<evidence type="ECO:0000259" key="9">
    <source>
        <dbReference type="Pfam" id="PF07106"/>
    </source>
</evidence>
<evidence type="ECO:0000256" key="5">
    <source>
        <dbReference type="ARBA" id="ARBA00023172"/>
    </source>
</evidence>
<gene>
    <name evidence="11" type="ORF">PYX00_008363</name>
</gene>
<dbReference type="GO" id="GO:0120230">
    <property type="term" value="F:recombinase activator activity"/>
    <property type="evidence" value="ECO:0007669"/>
    <property type="project" value="TreeGrafter"/>
</dbReference>
<evidence type="ECO:0000256" key="3">
    <source>
        <dbReference type="ARBA" id="ARBA00016093"/>
    </source>
</evidence>
<sequence>MQNLHNEFGKTAVQKALDDLTRENKIREKVYGKQKIYSPLQEDVNTGEMEVEIVQLDSKIEELSESLKKAEDELKINESTLKDLKKVPSMEDCVREKQDLEKEVKHLSEKVESLAKLDVKISDKDRNQMQKDRDSHLKEYRKRKRICMDILNSILENCPKPKKALLEEIGIETDEDVGFKL</sequence>
<organism evidence="11">
    <name type="scientific">Menopon gallinae</name>
    <name type="common">poultry shaft louse</name>
    <dbReference type="NCBI Taxonomy" id="328185"/>
    <lineage>
        <taxon>Eukaryota</taxon>
        <taxon>Metazoa</taxon>
        <taxon>Ecdysozoa</taxon>
        <taxon>Arthropoda</taxon>
        <taxon>Hexapoda</taxon>
        <taxon>Insecta</taxon>
        <taxon>Pterygota</taxon>
        <taxon>Neoptera</taxon>
        <taxon>Paraneoptera</taxon>
        <taxon>Psocodea</taxon>
        <taxon>Troctomorpha</taxon>
        <taxon>Phthiraptera</taxon>
        <taxon>Amblycera</taxon>
        <taxon>Menoponidae</taxon>
        <taxon>Menopon</taxon>
    </lineage>
</organism>
<dbReference type="Gene3D" id="1.10.10.10">
    <property type="entry name" value="Winged helix-like DNA-binding domain superfamily/Winged helix DNA-binding domain"/>
    <property type="match status" value="1"/>
</dbReference>